<evidence type="ECO:0000256" key="1">
    <source>
        <dbReference type="SAM" id="Coils"/>
    </source>
</evidence>
<protein>
    <recommendedName>
        <fullName evidence="3">Genetic suppressor element-like domain-containing protein</fullName>
    </recommendedName>
</protein>
<evidence type="ECO:0000313" key="4">
    <source>
        <dbReference type="EMBL" id="KAK9873859.1"/>
    </source>
</evidence>
<dbReference type="EMBL" id="JARQZJ010000031">
    <property type="protein sequence ID" value="KAK9873859.1"/>
    <property type="molecule type" value="Genomic_DNA"/>
</dbReference>
<feature type="region of interest" description="Disordered" evidence="2">
    <location>
        <begin position="347"/>
        <end position="366"/>
    </location>
</feature>
<proteinExistence type="predicted"/>
<keyword evidence="1" id="KW-0175">Coiled coil</keyword>
<comment type="caution">
    <text evidence="4">The sequence shown here is derived from an EMBL/GenBank/DDBJ whole genome shotgun (WGS) entry which is preliminary data.</text>
</comment>
<evidence type="ECO:0000256" key="2">
    <source>
        <dbReference type="SAM" id="MobiDB-lite"/>
    </source>
</evidence>
<feature type="compositionally biased region" description="Basic residues" evidence="2">
    <location>
        <begin position="347"/>
        <end position="358"/>
    </location>
</feature>
<evidence type="ECO:0000313" key="5">
    <source>
        <dbReference type="Proteomes" id="UP001431783"/>
    </source>
</evidence>
<reference evidence="4 5" key="1">
    <citation type="submission" date="2023-03" db="EMBL/GenBank/DDBJ databases">
        <title>Genome insight into feeding habits of ladybird beetles.</title>
        <authorList>
            <person name="Li H.-S."/>
            <person name="Huang Y.-H."/>
            <person name="Pang H."/>
        </authorList>
    </citation>
    <scope>NUCLEOTIDE SEQUENCE [LARGE SCALE GENOMIC DNA]</scope>
    <source>
        <strain evidence="4">SYSU_2023b</strain>
        <tissue evidence="4">Whole body</tissue>
    </source>
</reference>
<feature type="coiled-coil region" evidence="1">
    <location>
        <begin position="631"/>
        <end position="658"/>
    </location>
</feature>
<gene>
    <name evidence="4" type="ORF">WA026_002216</name>
</gene>
<dbReference type="AlphaFoldDB" id="A0AAW1TSW6"/>
<name>A0AAW1TSW6_9CUCU</name>
<dbReference type="InterPro" id="IPR022207">
    <property type="entry name" value="GSE-like"/>
</dbReference>
<dbReference type="InterPro" id="IPR042337">
    <property type="entry name" value="GSE1"/>
</dbReference>
<evidence type="ECO:0000259" key="3">
    <source>
        <dbReference type="Pfam" id="PF12540"/>
    </source>
</evidence>
<dbReference type="PANTHER" id="PTHR17608:SF4">
    <property type="entry name" value="GENETIC SUPPRESSOR ELEMENT 1"/>
    <property type="match status" value="1"/>
</dbReference>
<dbReference type="Pfam" id="PF12540">
    <property type="entry name" value="DUF3736"/>
    <property type="match status" value="1"/>
</dbReference>
<dbReference type="Proteomes" id="UP001431783">
    <property type="component" value="Unassembled WGS sequence"/>
</dbReference>
<organism evidence="4 5">
    <name type="scientific">Henosepilachna vigintioctopunctata</name>
    <dbReference type="NCBI Taxonomy" id="420089"/>
    <lineage>
        <taxon>Eukaryota</taxon>
        <taxon>Metazoa</taxon>
        <taxon>Ecdysozoa</taxon>
        <taxon>Arthropoda</taxon>
        <taxon>Hexapoda</taxon>
        <taxon>Insecta</taxon>
        <taxon>Pterygota</taxon>
        <taxon>Neoptera</taxon>
        <taxon>Endopterygota</taxon>
        <taxon>Coleoptera</taxon>
        <taxon>Polyphaga</taxon>
        <taxon>Cucujiformia</taxon>
        <taxon>Coccinelloidea</taxon>
        <taxon>Coccinellidae</taxon>
        <taxon>Epilachninae</taxon>
        <taxon>Epilachnini</taxon>
        <taxon>Henosepilachna</taxon>
    </lineage>
</organism>
<accession>A0AAW1TSW6</accession>
<feature type="region of interest" description="Disordered" evidence="2">
    <location>
        <begin position="185"/>
        <end position="206"/>
    </location>
</feature>
<feature type="domain" description="Genetic suppressor element-like" evidence="3">
    <location>
        <begin position="382"/>
        <end position="494"/>
    </location>
</feature>
<keyword evidence="5" id="KW-1185">Reference proteome</keyword>
<dbReference type="PANTHER" id="PTHR17608">
    <property type="entry name" value="GENETIC SUPPRESSOR ELEMENT 1"/>
    <property type="match status" value="1"/>
</dbReference>
<sequence>MVPQQPYMQNVHLPSVPKTTASNTKINIDQSCESNTSKSNNKTFNYNIDSIVYENPKTNIQVTTIENKSVSQAMSNERSKIDSQTVIPLENKDCELKLSANKSLSQQILPLELKTESKIDRSFHKENTNNNKDEITLLNILGLNKDFTKRICVNATEDEKDFSQYKSTVFGNSNLPELSALVKHGSTPVNNSRHKTFSPQLPAPSPNYPVQSQVTQNIVDSAKDNHKTILTGSVPVNNSYMNTFPTTSQTCTDSITSDSVISSENKNKLEIEKNEVNMKIEVQKFEGTKCNPQIKKENGKIMKPCLNNLKIKSHFTILNVPKFRVPSFKRKQLSKIDLACLKKKMRREKKIQKPKRNNKLTDGDSNVTKQFGVRVYGYSDSSSSSSSDTGSDCEDSKYDTWIKSGPPLKPNYTAEKLCFLQVFGLTTHMRKNSLELQKLERRKWLQVQQSDDNNESDRKVCPLNLPVPSNSPSILNHTTDYKKKSNFLQVLGLSNVPVRTRDDIEKNWMKIMEERLRRNHESPLTCYSLIYHQKQKGHMSSESNALLRSPSVHFKIPSVHRLSNLGAHRISSAGPTHVKSIEINVPYFQYTRDRTKDCANSSSFKAKQSISNNRFKWPGIQEIMESYQVFSKDRQQEIETLTKQNQALKEEAKAILCQERLLVKKQRGLNSALFLMEQEKKRLQKETYYLKNIIDAFR</sequence>